<organism evidence="4 5">
    <name type="scientific">Noviherbaspirillum galbum</name>
    <dbReference type="NCBI Taxonomy" id="2709383"/>
    <lineage>
        <taxon>Bacteria</taxon>
        <taxon>Pseudomonadati</taxon>
        <taxon>Pseudomonadota</taxon>
        <taxon>Betaproteobacteria</taxon>
        <taxon>Burkholderiales</taxon>
        <taxon>Oxalobacteraceae</taxon>
        <taxon>Noviherbaspirillum</taxon>
    </lineage>
</organism>
<keyword evidence="1" id="KW-0902">Two-component regulatory system</keyword>
<evidence type="ECO:0000313" key="4">
    <source>
        <dbReference type="EMBL" id="NEX62328.1"/>
    </source>
</evidence>
<dbReference type="Proteomes" id="UP000482155">
    <property type="component" value="Unassembled WGS sequence"/>
</dbReference>
<accession>A0A6B3SP90</accession>
<keyword evidence="2" id="KW-0597">Phosphoprotein</keyword>
<dbReference type="GO" id="GO:0000160">
    <property type="term" value="P:phosphorelay signal transduction system"/>
    <property type="evidence" value="ECO:0007669"/>
    <property type="project" value="UniProtKB-KW"/>
</dbReference>
<feature type="domain" description="HPt" evidence="3">
    <location>
        <begin position="6"/>
        <end position="110"/>
    </location>
</feature>
<proteinExistence type="predicted"/>
<name>A0A6B3SP90_9BURK</name>
<dbReference type="InterPro" id="IPR008207">
    <property type="entry name" value="Sig_transdc_His_kin_Hpt_dom"/>
</dbReference>
<gene>
    <name evidence="4" type="ORF">G3574_14660</name>
</gene>
<reference evidence="4 5" key="1">
    <citation type="submission" date="2020-02" db="EMBL/GenBank/DDBJ databases">
        <authorList>
            <person name="Kim M.K."/>
        </authorList>
    </citation>
    <scope>NUCLEOTIDE SEQUENCE [LARGE SCALE GENOMIC DNA]</scope>
    <source>
        <strain evidence="4 5">17J57-3</strain>
    </source>
</reference>
<dbReference type="Gene3D" id="1.20.120.160">
    <property type="entry name" value="HPT domain"/>
    <property type="match status" value="1"/>
</dbReference>
<dbReference type="EMBL" id="JAAIVB010000048">
    <property type="protein sequence ID" value="NEX62328.1"/>
    <property type="molecule type" value="Genomic_DNA"/>
</dbReference>
<sequence length="110" mass="12080">MELDDLEAQIRALAQVFLDRLPEKLQELQQALHAVSKGGDALAMKHLHLLMHTLAGASGSFGFHELGERARALEDRIDALAPSEAVGAVLSDTQEFIRWASGMEGMRKDE</sequence>
<protein>
    <recommendedName>
        <fullName evidence="3">HPt domain-containing protein</fullName>
    </recommendedName>
</protein>
<dbReference type="AlphaFoldDB" id="A0A6B3SP90"/>
<dbReference type="GO" id="GO:0004672">
    <property type="term" value="F:protein kinase activity"/>
    <property type="evidence" value="ECO:0007669"/>
    <property type="project" value="UniProtKB-ARBA"/>
</dbReference>
<dbReference type="PROSITE" id="PS50894">
    <property type="entry name" value="HPT"/>
    <property type="match status" value="1"/>
</dbReference>
<comment type="caution">
    <text evidence="4">The sequence shown here is derived from an EMBL/GenBank/DDBJ whole genome shotgun (WGS) entry which is preliminary data.</text>
</comment>
<feature type="modified residue" description="Phosphohistidine" evidence="2">
    <location>
        <position position="52"/>
    </location>
</feature>
<dbReference type="Pfam" id="PF01627">
    <property type="entry name" value="Hpt"/>
    <property type="match status" value="1"/>
</dbReference>
<dbReference type="InterPro" id="IPR036641">
    <property type="entry name" value="HPT_dom_sf"/>
</dbReference>
<keyword evidence="5" id="KW-1185">Reference proteome</keyword>
<evidence type="ECO:0000313" key="5">
    <source>
        <dbReference type="Proteomes" id="UP000482155"/>
    </source>
</evidence>
<evidence type="ECO:0000256" key="2">
    <source>
        <dbReference type="PROSITE-ProRule" id="PRU00110"/>
    </source>
</evidence>
<evidence type="ECO:0000256" key="1">
    <source>
        <dbReference type="ARBA" id="ARBA00023012"/>
    </source>
</evidence>
<dbReference type="RefSeq" id="WP_163964438.1">
    <property type="nucleotide sequence ID" value="NZ_JAAIVB010000048.1"/>
</dbReference>
<dbReference type="SUPFAM" id="SSF47226">
    <property type="entry name" value="Histidine-containing phosphotransfer domain, HPT domain"/>
    <property type="match status" value="1"/>
</dbReference>
<evidence type="ECO:0000259" key="3">
    <source>
        <dbReference type="PROSITE" id="PS50894"/>
    </source>
</evidence>